<dbReference type="AlphaFoldDB" id="A0A1D1ZHD0"/>
<keyword evidence="5" id="KW-0793">Thylakoid</keyword>
<protein>
    <submittedName>
        <fullName evidence="9">Oxygen-evolving enhancer protein 3-1, chloroplastic</fullName>
    </submittedName>
</protein>
<dbReference type="InterPro" id="IPR054099">
    <property type="entry name" value="PSII_PsbQ_pln"/>
</dbReference>
<keyword evidence="6" id="KW-0472">Membrane</keyword>
<keyword evidence="4" id="KW-0809">Transit peptide</keyword>
<comment type="similarity">
    <text evidence="7">Belongs to the PsbQ family.</text>
</comment>
<evidence type="ECO:0000256" key="8">
    <source>
        <dbReference type="SAM" id="MobiDB-lite"/>
    </source>
</evidence>
<dbReference type="InterPro" id="IPR008797">
    <property type="entry name" value="PSII_PsbQ"/>
</dbReference>
<evidence type="ECO:0000256" key="1">
    <source>
        <dbReference type="ARBA" id="ARBA00004334"/>
    </source>
</evidence>
<keyword evidence="2" id="KW-0150">Chloroplast</keyword>
<evidence type="ECO:0000256" key="6">
    <source>
        <dbReference type="ARBA" id="ARBA00023136"/>
    </source>
</evidence>
<accession>A0A1D1ZHD0</accession>
<name>A0A1D1ZHD0_9ARAE</name>
<evidence type="ECO:0000256" key="3">
    <source>
        <dbReference type="ARBA" id="ARBA00022640"/>
    </source>
</evidence>
<evidence type="ECO:0000313" key="9">
    <source>
        <dbReference type="EMBL" id="JAT66223.1"/>
    </source>
</evidence>
<proteinExistence type="inferred from homology"/>
<gene>
    <name evidence="9" type="primary">PSBQ1_4</name>
    <name evidence="9" type="ORF">g.99691</name>
</gene>
<keyword evidence="3" id="KW-0934">Plastid</keyword>
<organism evidence="9">
    <name type="scientific">Anthurium amnicola</name>
    <dbReference type="NCBI Taxonomy" id="1678845"/>
    <lineage>
        <taxon>Eukaryota</taxon>
        <taxon>Viridiplantae</taxon>
        <taxon>Streptophyta</taxon>
        <taxon>Embryophyta</taxon>
        <taxon>Tracheophyta</taxon>
        <taxon>Spermatophyta</taxon>
        <taxon>Magnoliopsida</taxon>
        <taxon>Liliopsida</taxon>
        <taxon>Araceae</taxon>
        <taxon>Pothoideae</taxon>
        <taxon>Potheae</taxon>
        <taxon>Anthurium</taxon>
    </lineage>
</organism>
<dbReference type="GO" id="GO:0019898">
    <property type="term" value="C:extrinsic component of membrane"/>
    <property type="evidence" value="ECO:0007669"/>
    <property type="project" value="InterPro"/>
</dbReference>
<evidence type="ECO:0000256" key="7">
    <source>
        <dbReference type="ARBA" id="ARBA00035649"/>
    </source>
</evidence>
<dbReference type="EMBL" id="GDJX01001713">
    <property type="protein sequence ID" value="JAT66223.1"/>
    <property type="molecule type" value="Transcribed_RNA"/>
</dbReference>
<feature type="non-terminal residue" evidence="9">
    <location>
        <position position="1"/>
    </location>
</feature>
<dbReference type="Gene3D" id="1.20.120.290">
    <property type="entry name" value="Oxygen-evolving enhancer protein 3 (PsbQ), four-helix up-down bundle"/>
    <property type="match status" value="1"/>
</dbReference>
<comment type="subcellular location">
    <subcellularLocation>
        <location evidence="1">Plastid</location>
        <location evidence="1">Chloroplast thylakoid membrane</location>
    </subcellularLocation>
</comment>
<dbReference type="GO" id="GO:0009767">
    <property type="term" value="P:photosynthetic electron transport chain"/>
    <property type="evidence" value="ECO:0007669"/>
    <property type="project" value="TreeGrafter"/>
</dbReference>
<evidence type="ECO:0000256" key="2">
    <source>
        <dbReference type="ARBA" id="ARBA00022528"/>
    </source>
</evidence>
<dbReference type="GO" id="GO:0005509">
    <property type="term" value="F:calcium ion binding"/>
    <property type="evidence" value="ECO:0007669"/>
    <property type="project" value="InterPro"/>
</dbReference>
<feature type="region of interest" description="Disordered" evidence="8">
    <location>
        <begin position="1"/>
        <end position="20"/>
    </location>
</feature>
<dbReference type="PANTHER" id="PTHR33399">
    <property type="entry name" value="OXYGEN-EVOLVING ENHANCER PROTEIN 3-1, CHLOROPLASTIC"/>
    <property type="match status" value="1"/>
</dbReference>
<reference evidence="9" key="1">
    <citation type="submission" date="2015-07" db="EMBL/GenBank/DDBJ databases">
        <title>Transcriptome Assembly of Anthurium amnicola.</title>
        <authorList>
            <person name="Suzuki J."/>
        </authorList>
    </citation>
    <scope>NUCLEOTIDE SEQUENCE</scope>
</reference>
<dbReference type="Pfam" id="PF05757">
    <property type="entry name" value="PsbQ"/>
    <property type="match status" value="1"/>
</dbReference>
<dbReference type="InterPro" id="IPR023222">
    <property type="entry name" value="PsbQ-like_dom_sf"/>
</dbReference>
<dbReference type="SUPFAM" id="SSF101112">
    <property type="entry name" value="Oxygen-evolving enhancer protein 3"/>
    <property type="match status" value="1"/>
</dbReference>
<evidence type="ECO:0000256" key="4">
    <source>
        <dbReference type="ARBA" id="ARBA00022946"/>
    </source>
</evidence>
<dbReference type="GO" id="GO:0009654">
    <property type="term" value="C:photosystem II oxygen evolving complex"/>
    <property type="evidence" value="ECO:0007669"/>
    <property type="project" value="InterPro"/>
</dbReference>
<dbReference type="PANTHER" id="PTHR33399:SF6">
    <property type="entry name" value="PSBQ-LIKE PROTEIN 3, CHLOROPLASTIC"/>
    <property type="match status" value="1"/>
</dbReference>
<dbReference type="GO" id="GO:0009535">
    <property type="term" value="C:chloroplast thylakoid membrane"/>
    <property type="evidence" value="ECO:0007669"/>
    <property type="project" value="UniProtKB-SubCell"/>
</dbReference>
<evidence type="ECO:0000256" key="5">
    <source>
        <dbReference type="ARBA" id="ARBA00023078"/>
    </source>
</evidence>
<dbReference type="FunFam" id="1.20.120.290:FF:000004">
    <property type="entry name" value="Oxygen-evolving enhancer protein 3"/>
    <property type="match status" value="1"/>
</dbReference>
<feature type="region of interest" description="Disordered" evidence="8">
    <location>
        <begin position="35"/>
        <end position="76"/>
    </location>
</feature>
<sequence>LPTAHPNMFSRSPPPAEEQPCLSLRGLQRSFPSREMASGWVSAHLPTGSPSPPHHAGRPKPLPAGSPPTHLHGHTPRRTAAAALLAAAVLAGSPLASQKPALSFEFRLTAPDQTPEEAEAGVKVHSRGLLRLRPLVASQAWRELQLALRDSSSRLKQDLYTIIQSKPGAQRPALRKLYSHLFNSVTRLDYAARSKDADLVQERYQNVVASLEEILSRI</sequence>